<keyword evidence="4" id="KW-1185">Reference proteome</keyword>
<organism evidence="3 4">
    <name type="scientific">Paranoxybacillus vitaminiphilus</name>
    <dbReference type="NCBI Taxonomy" id="581036"/>
    <lineage>
        <taxon>Bacteria</taxon>
        <taxon>Bacillati</taxon>
        <taxon>Bacillota</taxon>
        <taxon>Bacilli</taxon>
        <taxon>Bacillales</taxon>
        <taxon>Anoxybacillaceae</taxon>
        <taxon>Paranoxybacillus</taxon>
    </lineage>
</organism>
<proteinExistence type="predicted"/>
<accession>A0A327Y5S0</accession>
<keyword evidence="3" id="KW-0808">Transferase</keyword>
<dbReference type="Pfam" id="PF13439">
    <property type="entry name" value="Glyco_transf_4"/>
    <property type="match status" value="1"/>
</dbReference>
<dbReference type="Pfam" id="PF00534">
    <property type="entry name" value="Glycos_transf_1"/>
    <property type="match status" value="1"/>
</dbReference>
<dbReference type="SUPFAM" id="SSF53756">
    <property type="entry name" value="UDP-Glycosyltransferase/glycogen phosphorylase"/>
    <property type="match status" value="1"/>
</dbReference>
<dbReference type="GO" id="GO:0016757">
    <property type="term" value="F:glycosyltransferase activity"/>
    <property type="evidence" value="ECO:0007669"/>
    <property type="project" value="InterPro"/>
</dbReference>
<dbReference type="InterPro" id="IPR028098">
    <property type="entry name" value="Glyco_trans_4-like_N"/>
</dbReference>
<evidence type="ECO:0000313" key="4">
    <source>
        <dbReference type="Proteomes" id="UP000248555"/>
    </source>
</evidence>
<dbReference type="InterPro" id="IPR001296">
    <property type="entry name" value="Glyco_trans_1"/>
</dbReference>
<evidence type="ECO:0000259" key="1">
    <source>
        <dbReference type="Pfam" id="PF00534"/>
    </source>
</evidence>
<feature type="domain" description="Glycosyltransferase subfamily 4-like N-terminal" evidence="2">
    <location>
        <begin position="71"/>
        <end position="167"/>
    </location>
</feature>
<dbReference type="OrthoDB" id="139410at2"/>
<evidence type="ECO:0000313" key="3">
    <source>
        <dbReference type="EMBL" id="RAK15356.1"/>
    </source>
</evidence>
<dbReference type="EMBL" id="QLMH01000022">
    <property type="protein sequence ID" value="RAK15356.1"/>
    <property type="molecule type" value="Genomic_DNA"/>
</dbReference>
<dbReference type="Proteomes" id="UP000248555">
    <property type="component" value="Unassembled WGS sequence"/>
</dbReference>
<dbReference type="PANTHER" id="PTHR12526">
    <property type="entry name" value="GLYCOSYLTRANSFERASE"/>
    <property type="match status" value="1"/>
</dbReference>
<dbReference type="Gene3D" id="3.40.50.2000">
    <property type="entry name" value="Glycogen Phosphorylase B"/>
    <property type="match status" value="2"/>
</dbReference>
<feature type="domain" description="Glycosyl transferase family 1" evidence="1">
    <location>
        <begin position="183"/>
        <end position="355"/>
    </location>
</feature>
<dbReference type="PANTHER" id="PTHR12526:SF638">
    <property type="entry name" value="SPORE COAT PROTEIN SA"/>
    <property type="match status" value="1"/>
</dbReference>
<name>A0A327Y5S0_9BACL</name>
<reference evidence="3 4" key="1">
    <citation type="submission" date="2018-06" db="EMBL/GenBank/DDBJ databases">
        <title>Genomic Encyclopedia of Type Strains, Phase III (KMG-III): the genomes of soil and plant-associated and newly described type strains.</title>
        <authorList>
            <person name="Whitman W."/>
        </authorList>
    </citation>
    <scope>NUCLEOTIDE SEQUENCE [LARGE SCALE GENOMIC DNA]</scope>
    <source>
        <strain evidence="3 4">CGMCC 1.8979</strain>
    </source>
</reference>
<gene>
    <name evidence="3" type="ORF">B0I26_12248</name>
</gene>
<evidence type="ECO:0000259" key="2">
    <source>
        <dbReference type="Pfam" id="PF13439"/>
    </source>
</evidence>
<dbReference type="AlphaFoldDB" id="A0A327Y5S0"/>
<sequence length="392" mass="44483">MKIAFICTEKLPSPAVKGGAIQLMIDGIAPFISQNHSLTIFSITDCSLPLTEKSGNIEYIRFPKESYEENVAAELTKRTFDVIHVFNRPAGLVKYYKEASPASAFVLSVHNDMFSPLKITKELAEQAIEQSTFITTVSEYIKRTITGRYELPSDKVEVVYSGIDLEQYVPAWTEKGKKIRKSMRKEWNVANKKVILFIGRLAKTKGPHILIQCMSEVLACHHDAVLVIVGGKWFSDNGWNDYVEQLHQLAKPYGEKIIFTNYIPAEKIPPIFLISDVFVCSSQWHEPLARVHYEAMAAGVPIITTNRGGNAEVIHHMENGLVIDDYQNIHSFSKAIHFMLTHREKALQMAKNGRNYVEEHFSFTHVAARLEAIYRRAYNIVQKIKTGVSHKE</sequence>
<dbReference type="RefSeq" id="WP_111646421.1">
    <property type="nucleotide sequence ID" value="NZ_QLMH01000022.1"/>
</dbReference>
<protein>
    <submittedName>
        <fullName evidence="3">Glycosyltransferase involved in cell wall biosynthesis</fullName>
    </submittedName>
</protein>
<dbReference type="CDD" id="cd03801">
    <property type="entry name" value="GT4_PimA-like"/>
    <property type="match status" value="1"/>
</dbReference>
<comment type="caution">
    <text evidence="3">The sequence shown here is derived from an EMBL/GenBank/DDBJ whole genome shotgun (WGS) entry which is preliminary data.</text>
</comment>